<name>A0A176VVT3_MARPO</name>
<comment type="caution">
    <text evidence="1">The sequence shown here is derived from an EMBL/GenBank/DDBJ whole genome shotgun (WGS) entry which is preliminary data.</text>
</comment>
<dbReference type="Proteomes" id="UP000077202">
    <property type="component" value="Unassembled WGS sequence"/>
</dbReference>
<proteinExistence type="predicted"/>
<sequence>MAPRSSYVGFSASKLPMSMLPRMWKDDSSCCYSGIEQHYLELGPLDEAADVSEWDAILEAYAKDWNSDKASASKNVICDSVHCEGAVF</sequence>
<dbReference type="EMBL" id="LVLJ01002607">
    <property type="protein sequence ID" value="OAE24402.1"/>
    <property type="molecule type" value="Genomic_DNA"/>
</dbReference>
<protein>
    <submittedName>
        <fullName evidence="1">Uncharacterized protein</fullName>
    </submittedName>
</protein>
<accession>A0A176VVT3</accession>
<reference evidence="1" key="1">
    <citation type="submission" date="2016-03" db="EMBL/GenBank/DDBJ databases">
        <title>Mechanisms controlling the formation of the plant cell surface in tip-growing cells are functionally conserved among land plants.</title>
        <authorList>
            <person name="Honkanen S."/>
            <person name="Jones V.A."/>
            <person name="Morieri G."/>
            <person name="Champion C."/>
            <person name="Hetherington A.J."/>
            <person name="Kelly S."/>
            <person name="Saint-Marcoux D."/>
            <person name="Proust H."/>
            <person name="Prescott H."/>
            <person name="Dolan L."/>
        </authorList>
    </citation>
    <scope>NUCLEOTIDE SEQUENCE [LARGE SCALE GENOMIC DNA]</scope>
    <source>
        <tissue evidence="1">Whole gametophyte</tissue>
    </source>
</reference>
<dbReference type="AlphaFoldDB" id="A0A176VVT3"/>
<evidence type="ECO:0000313" key="1">
    <source>
        <dbReference type="EMBL" id="OAE24402.1"/>
    </source>
</evidence>
<gene>
    <name evidence="1" type="ORF">AXG93_4530s1040</name>
</gene>
<organism evidence="1 2">
    <name type="scientific">Marchantia polymorpha subsp. ruderalis</name>
    <dbReference type="NCBI Taxonomy" id="1480154"/>
    <lineage>
        <taxon>Eukaryota</taxon>
        <taxon>Viridiplantae</taxon>
        <taxon>Streptophyta</taxon>
        <taxon>Embryophyta</taxon>
        <taxon>Marchantiophyta</taxon>
        <taxon>Marchantiopsida</taxon>
        <taxon>Marchantiidae</taxon>
        <taxon>Marchantiales</taxon>
        <taxon>Marchantiaceae</taxon>
        <taxon>Marchantia</taxon>
    </lineage>
</organism>
<evidence type="ECO:0000313" key="2">
    <source>
        <dbReference type="Proteomes" id="UP000077202"/>
    </source>
</evidence>
<keyword evidence="2" id="KW-1185">Reference proteome</keyword>